<dbReference type="PANTHER" id="PTHR34222:SF99">
    <property type="entry name" value="PROTEIN, PUTATIVE-RELATED"/>
    <property type="match status" value="1"/>
</dbReference>
<keyword evidence="3" id="KW-1185">Reference proteome</keyword>
<dbReference type="Proteomes" id="UP001341840">
    <property type="component" value="Unassembled WGS sequence"/>
</dbReference>
<reference evidence="2 3" key="1">
    <citation type="journal article" date="2023" name="Plants (Basel)">
        <title>Bridging the Gap: Combining Genomics and Transcriptomics Approaches to Understand Stylosanthes scabra, an Orphan Legume from the Brazilian Caatinga.</title>
        <authorList>
            <person name="Ferreira-Neto J.R.C."/>
            <person name="da Silva M.D."/>
            <person name="Binneck E."/>
            <person name="de Melo N.F."/>
            <person name="da Silva R.H."/>
            <person name="de Melo A.L.T.M."/>
            <person name="Pandolfi V."/>
            <person name="Bustamante F.O."/>
            <person name="Brasileiro-Vidal A.C."/>
            <person name="Benko-Iseppon A.M."/>
        </authorList>
    </citation>
    <scope>NUCLEOTIDE SEQUENCE [LARGE SCALE GENOMIC DNA]</scope>
    <source>
        <tissue evidence="2">Leaves</tissue>
    </source>
</reference>
<dbReference type="SUPFAM" id="SSF57756">
    <property type="entry name" value="Retrovirus zinc finger-like domains"/>
    <property type="match status" value="1"/>
</dbReference>
<name>A0ABU6W0Q7_9FABA</name>
<dbReference type="EMBL" id="JASCZI010153773">
    <property type="protein sequence ID" value="MED6177633.1"/>
    <property type="molecule type" value="Genomic_DNA"/>
</dbReference>
<gene>
    <name evidence="2" type="ORF">PIB30_099958</name>
</gene>
<evidence type="ECO:0000313" key="3">
    <source>
        <dbReference type="Proteomes" id="UP001341840"/>
    </source>
</evidence>
<feature type="non-terminal residue" evidence="2">
    <location>
        <position position="114"/>
    </location>
</feature>
<accession>A0ABU6W0Q7</accession>
<protein>
    <submittedName>
        <fullName evidence="2">Uncharacterized protein</fullName>
    </submittedName>
</protein>
<dbReference type="InterPro" id="IPR036875">
    <property type="entry name" value="Znf_CCHC_sf"/>
</dbReference>
<evidence type="ECO:0000256" key="1">
    <source>
        <dbReference type="SAM" id="MobiDB-lite"/>
    </source>
</evidence>
<evidence type="ECO:0000313" key="2">
    <source>
        <dbReference type="EMBL" id="MED6177633.1"/>
    </source>
</evidence>
<comment type="caution">
    <text evidence="2">The sequence shown here is derived from an EMBL/GenBank/DDBJ whole genome shotgun (WGS) entry which is preliminary data.</text>
</comment>
<organism evidence="2 3">
    <name type="scientific">Stylosanthes scabra</name>
    <dbReference type="NCBI Taxonomy" id="79078"/>
    <lineage>
        <taxon>Eukaryota</taxon>
        <taxon>Viridiplantae</taxon>
        <taxon>Streptophyta</taxon>
        <taxon>Embryophyta</taxon>
        <taxon>Tracheophyta</taxon>
        <taxon>Spermatophyta</taxon>
        <taxon>Magnoliopsida</taxon>
        <taxon>eudicotyledons</taxon>
        <taxon>Gunneridae</taxon>
        <taxon>Pentapetalae</taxon>
        <taxon>rosids</taxon>
        <taxon>fabids</taxon>
        <taxon>Fabales</taxon>
        <taxon>Fabaceae</taxon>
        <taxon>Papilionoideae</taxon>
        <taxon>50 kb inversion clade</taxon>
        <taxon>dalbergioids sensu lato</taxon>
        <taxon>Dalbergieae</taxon>
        <taxon>Pterocarpus clade</taxon>
        <taxon>Stylosanthes</taxon>
    </lineage>
</organism>
<sequence>MITQQERQLFSLDTASDIKILASSALTSNTAEPSQGGRRGKGRGGRSQTGRGQGGRSKLQCTYCNKNGHTVDNCYKKHGYPPNFKQKFDNSAKPILNCITAIDNTEGDVTSRFL</sequence>
<feature type="region of interest" description="Disordered" evidence="1">
    <location>
        <begin position="24"/>
        <end position="58"/>
    </location>
</feature>
<feature type="compositionally biased region" description="Polar residues" evidence="1">
    <location>
        <begin position="24"/>
        <end position="33"/>
    </location>
</feature>
<dbReference type="PANTHER" id="PTHR34222">
    <property type="entry name" value="GAG_PRE-INTEGRS DOMAIN-CONTAINING PROTEIN"/>
    <property type="match status" value="1"/>
</dbReference>
<proteinExistence type="predicted"/>
<feature type="compositionally biased region" description="Gly residues" evidence="1">
    <location>
        <begin position="45"/>
        <end position="55"/>
    </location>
</feature>